<dbReference type="NCBIfam" id="TIGR01784">
    <property type="entry name" value="T_den_put_tspse"/>
    <property type="match status" value="1"/>
</dbReference>
<evidence type="ECO:0000313" key="2">
    <source>
        <dbReference type="Proteomes" id="UP000014605"/>
    </source>
</evidence>
<dbReference type="Proteomes" id="UP000014605">
    <property type="component" value="Unassembled WGS sequence"/>
</dbReference>
<dbReference type="Pfam" id="PF12784">
    <property type="entry name" value="PDDEXK_2"/>
    <property type="match status" value="1"/>
</dbReference>
<dbReference type="PATRIC" id="fig|1125702.3.peg.2276"/>
<dbReference type="InterPro" id="IPR010106">
    <property type="entry name" value="RpnA"/>
</dbReference>
<dbReference type="HOGENOM" id="CLU_071023_2_0_12"/>
<keyword evidence="2" id="KW-1185">Reference proteome</keyword>
<dbReference type="EMBL" id="ATFC01000011">
    <property type="protein sequence ID" value="EPF45914.1"/>
    <property type="molecule type" value="Genomic_DNA"/>
</dbReference>
<dbReference type="PANTHER" id="PTHR41317">
    <property type="entry name" value="PD-(D_E)XK NUCLEASE FAMILY TRANSPOSASE"/>
    <property type="match status" value="1"/>
</dbReference>
<proteinExistence type="predicted"/>
<gene>
    <name evidence="1" type="ORF">HMPREF1222_02203</name>
</gene>
<dbReference type="PANTHER" id="PTHR41317:SF1">
    <property type="entry name" value="PD-(D_E)XK NUCLEASE FAMILY TRANSPOSASE"/>
    <property type="match status" value="1"/>
</dbReference>
<comment type="caution">
    <text evidence="1">The sequence shown here is derived from an EMBL/GenBank/DDBJ whole genome shotgun (WGS) entry which is preliminary data.</text>
</comment>
<protein>
    <recommendedName>
        <fullName evidence="3">Transposase (putative) YhgA-like domain-containing protein</fullName>
    </recommendedName>
</protein>
<dbReference type="RefSeq" id="WP_016519450.1">
    <property type="nucleotide sequence ID" value="NZ_KE332513.1"/>
</dbReference>
<organism evidence="1 2">
    <name type="scientific">Treponema vincentii F0403</name>
    <dbReference type="NCBI Taxonomy" id="1125702"/>
    <lineage>
        <taxon>Bacteria</taxon>
        <taxon>Pseudomonadati</taxon>
        <taxon>Spirochaetota</taxon>
        <taxon>Spirochaetia</taxon>
        <taxon>Spirochaetales</taxon>
        <taxon>Treponemataceae</taxon>
        <taxon>Treponema</taxon>
    </lineage>
</organism>
<evidence type="ECO:0000313" key="1">
    <source>
        <dbReference type="EMBL" id="EPF45914.1"/>
    </source>
</evidence>
<dbReference type="AlphaFoldDB" id="S3MA52"/>
<evidence type="ECO:0008006" key="3">
    <source>
        <dbReference type="Google" id="ProtNLM"/>
    </source>
</evidence>
<dbReference type="GeneID" id="301462311"/>
<name>S3MA52_9SPIR</name>
<accession>S3MA52</accession>
<sequence length="278" mass="31481">MTQKPFEDLTIADDFMFCKVMEYEPICKEFLEMLFNAKIEKITYLSSQNTVTANSGAKTVRLDVLVKDKAGTSYDIEMQVGNEYNIPKRMRYYQAVLDVAFLDKGYSYKALNESYIIFICLFDPIGSNRAVYTFENICIEDKRLPLQDGTKKIILNANSFRTADNKELQGFLQYVKTGKVTTAYTGRIEQMIQTVKRNEQLRKEYHILPAVLMDAFDEGEARGKSLGLAEGEARGRSEGSRQAKLETAKNLLQFGLSQEKIAQATGLTQAEVEAICNV</sequence>
<reference evidence="1 2" key="1">
    <citation type="submission" date="2013-04" db="EMBL/GenBank/DDBJ databases">
        <title>The Genome Sequence of Treponema vincentii F0403.</title>
        <authorList>
            <consortium name="The Broad Institute Genomics Platform"/>
            <person name="Earl A."/>
            <person name="Ward D."/>
            <person name="Feldgarden M."/>
            <person name="Gevers D."/>
            <person name="Leonetti C."/>
            <person name="Izard J."/>
            <person name="Walker B."/>
            <person name="Young S."/>
            <person name="Zeng Q."/>
            <person name="Gargeya S."/>
            <person name="Fitzgerald M."/>
            <person name="Haas B."/>
            <person name="Abouelleil A."/>
            <person name="Allen A.W."/>
            <person name="Alvarado L."/>
            <person name="Arachchi H.M."/>
            <person name="Berlin A.M."/>
            <person name="Chapman S.B."/>
            <person name="Gainer-Dewar J."/>
            <person name="Goldberg J."/>
            <person name="Griggs A."/>
            <person name="Gujja S."/>
            <person name="Hansen M."/>
            <person name="Howarth C."/>
            <person name="Imamovic A."/>
            <person name="Ireland A."/>
            <person name="Larimer J."/>
            <person name="McCowan C."/>
            <person name="Murphy C."/>
            <person name="Pearson M."/>
            <person name="Poon T.W."/>
            <person name="Priest M."/>
            <person name="Roberts A."/>
            <person name="Saif S."/>
            <person name="Shea T."/>
            <person name="Sisk P."/>
            <person name="Sykes S."/>
            <person name="Wortman J."/>
            <person name="Nusbaum C."/>
            <person name="Birren B."/>
        </authorList>
    </citation>
    <scope>NUCLEOTIDE SEQUENCE [LARGE SCALE GENOMIC DNA]</scope>
    <source>
        <strain evidence="1 2">F0403</strain>
    </source>
</reference>